<feature type="chain" id="PRO_5040877232" evidence="2">
    <location>
        <begin position="19"/>
        <end position="172"/>
    </location>
</feature>
<protein>
    <submittedName>
        <fullName evidence="3">Uncharacterized protein</fullName>
    </submittedName>
</protein>
<gene>
    <name evidence="3" type="ORF">NLJ89_g5487</name>
</gene>
<feature type="region of interest" description="Disordered" evidence="1">
    <location>
        <begin position="89"/>
        <end position="136"/>
    </location>
</feature>
<sequence>MFSARLLILLLLPFLALAQDTTSAPNSGASASPTNSNASGSQTPAASGSPSLTTVLSTFLVTSVTIGPGRVESTFTISRVFTSVMPISTESRGANNNAGSSSSTTVTPANLPTAPANVDGGGQNGAPVPGASSPNGAFGPDDDYIAAATALAKNLLTGSVIASLVAGAVLLL</sequence>
<dbReference type="OrthoDB" id="3049912at2759"/>
<dbReference type="EMBL" id="JANKHO010000519">
    <property type="protein sequence ID" value="KAJ3508939.1"/>
    <property type="molecule type" value="Genomic_DNA"/>
</dbReference>
<feature type="compositionally biased region" description="Polar residues" evidence="1">
    <location>
        <begin position="23"/>
        <end position="50"/>
    </location>
</feature>
<organism evidence="3 4">
    <name type="scientific">Agrocybe chaxingu</name>
    <dbReference type="NCBI Taxonomy" id="84603"/>
    <lineage>
        <taxon>Eukaryota</taxon>
        <taxon>Fungi</taxon>
        <taxon>Dikarya</taxon>
        <taxon>Basidiomycota</taxon>
        <taxon>Agaricomycotina</taxon>
        <taxon>Agaricomycetes</taxon>
        <taxon>Agaricomycetidae</taxon>
        <taxon>Agaricales</taxon>
        <taxon>Agaricineae</taxon>
        <taxon>Strophariaceae</taxon>
        <taxon>Agrocybe</taxon>
    </lineage>
</organism>
<keyword evidence="4" id="KW-1185">Reference proteome</keyword>
<dbReference type="AlphaFoldDB" id="A0A9W8K0Y0"/>
<evidence type="ECO:0000256" key="1">
    <source>
        <dbReference type="SAM" id="MobiDB-lite"/>
    </source>
</evidence>
<keyword evidence="2" id="KW-0732">Signal</keyword>
<evidence type="ECO:0000256" key="2">
    <source>
        <dbReference type="SAM" id="SignalP"/>
    </source>
</evidence>
<evidence type="ECO:0000313" key="4">
    <source>
        <dbReference type="Proteomes" id="UP001148786"/>
    </source>
</evidence>
<name>A0A9W8K0Y0_9AGAR</name>
<feature type="compositionally biased region" description="Low complexity" evidence="1">
    <location>
        <begin position="93"/>
        <end position="103"/>
    </location>
</feature>
<dbReference type="Proteomes" id="UP001148786">
    <property type="component" value="Unassembled WGS sequence"/>
</dbReference>
<reference evidence="3" key="1">
    <citation type="submission" date="2022-07" db="EMBL/GenBank/DDBJ databases">
        <title>Genome Sequence of Agrocybe chaxingu.</title>
        <authorList>
            <person name="Buettner E."/>
        </authorList>
    </citation>
    <scope>NUCLEOTIDE SEQUENCE</scope>
    <source>
        <strain evidence="3">MP-N11</strain>
    </source>
</reference>
<comment type="caution">
    <text evidence="3">The sequence shown here is derived from an EMBL/GenBank/DDBJ whole genome shotgun (WGS) entry which is preliminary data.</text>
</comment>
<feature type="region of interest" description="Disordered" evidence="1">
    <location>
        <begin position="23"/>
        <end position="51"/>
    </location>
</feature>
<proteinExistence type="predicted"/>
<accession>A0A9W8K0Y0</accession>
<evidence type="ECO:0000313" key="3">
    <source>
        <dbReference type="EMBL" id="KAJ3508939.1"/>
    </source>
</evidence>
<feature type="signal peptide" evidence="2">
    <location>
        <begin position="1"/>
        <end position="18"/>
    </location>
</feature>